<dbReference type="AlphaFoldDB" id="A0A3L9ZS50"/>
<proteinExistence type="predicted"/>
<keyword evidence="1" id="KW-0472">Membrane</keyword>
<feature type="transmembrane region" description="Helical" evidence="1">
    <location>
        <begin position="59"/>
        <end position="83"/>
    </location>
</feature>
<feature type="transmembrane region" description="Helical" evidence="1">
    <location>
        <begin position="212"/>
        <end position="229"/>
    </location>
</feature>
<evidence type="ECO:0000256" key="1">
    <source>
        <dbReference type="SAM" id="Phobius"/>
    </source>
</evidence>
<protein>
    <submittedName>
        <fullName evidence="2">Uncharacterized membrane protein YoaK (UPF0700 family)</fullName>
    </submittedName>
</protein>
<feature type="transmembrane region" description="Helical" evidence="1">
    <location>
        <begin position="125"/>
        <end position="141"/>
    </location>
</feature>
<dbReference type="Pfam" id="PF06912">
    <property type="entry name" value="DUF1275"/>
    <property type="match status" value="1"/>
</dbReference>
<dbReference type="RefSeq" id="WP_121925186.1">
    <property type="nucleotide sequence ID" value="NZ_CBCSGA010000008.1"/>
</dbReference>
<feature type="transmembrane region" description="Helical" evidence="1">
    <location>
        <begin position="184"/>
        <end position="206"/>
    </location>
</feature>
<dbReference type="Proteomes" id="UP000280368">
    <property type="component" value="Unassembled WGS sequence"/>
</dbReference>
<accession>A0A3L9ZS50</accession>
<gene>
    <name evidence="2" type="ORF">BC961_1487</name>
</gene>
<keyword evidence="1" id="KW-0812">Transmembrane</keyword>
<dbReference type="PANTHER" id="PTHR37314">
    <property type="entry name" value="SLR0142 PROTEIN"/>
    <property type="match status" value="1"/>
</dbReference>
<dbReference type="PANTHER" id="PTHR37314:SF4">
    <property type="entry name" value="UPF0700 TRANSMEMBRANE PROTEIN YOAK"/>
    <property type="match status" value="1"/>
</dbReference>
<evidence type="ECO:0000313" key="3">
    <source>
        <dbReference type="Proteomes" id="UP000280368"/>
    </source>
</evidence>
<organism evidence="2 3">
    <name type="scientific">Flavobacterium weaverense</name>
    <dbReference type="NCBI Taxonomy" id="271156"/>
    <lineage>
        <taxon>Bacteria</taxon>
        <taxon>Pseudomonadati</taxon>
        <taxon>Bacteroidota</taxon>
        <taxon>Flavobacteriia</taxon>
        <taxon>Flavobacteriales</taxon>
        <taxon>Flavobacteriaceae</taxon>
        <taxon>Flavobacterium</taxon>
    </lineage>
</organism>
<dbReference type="OrthoDB" id="270162at2"/>
<reference evidence="2 3" key="1">
    <citation type="submission" date="2018-10" db="EMBL/GenBank/DDBJ databases">
        <title>Genomic Encyclopedia of Archaeal and Bacterial Type Strains, Phase II (KMG-II): from individual species to whole genera.</title>
        <authorList>
            <person name="Goeker M."/>
        </authorList>
    </citation>
    <scope>NUCLEOTIDE SEQUENCE [LARGE SCALE GENOMIC DNA]</scope>
    <source>
        <strain evidence="2 3">DSM 19727</strain>
    </source>
</reference>
<keyword evidence="3" id="KW-1185">Reference proteome</keyword>
<name>A0A3L9ZS50_9FLAO</name>
<keyword evidence="1" id="KW-1133">Transmembrane helix</keyword>
<feature type="transmembrane region" description="Helical" evidence="1">
    <location>
        <begin position="95"/>
        <end position="113"/>
    </location>
</feature>
<dbReference type="InterPro" id="IPR010699">
    <property type="entry name" value="DUF1275"/>
</dbReference>
<dbReference type="EMBL" id="REFH01000009">
    <property type="protein sequence ID" value="RMA75791.1"/>
    <property type="molecule type" value="Genomic_DNA"/>
</dbReference>
<evidence type="ECO:0000313" key="2">
    <source>
        <dbReference type="EMBL" id="RMA75791.1"/>
    </source>
</evidence>
<comment type="caution">
    <text evidence="2">The sequence shown here is derived from an EMBL/GenBank/DDBJ whole genome shotgun (WGS) entry which is preliminary data.</text>
</comment>
<sequence length="246" mass="27858">MFRHQGKNRTFIHNLRLAVLLSFVAGIVNITGVLSLQTLTTNVTGHFAFFAEEVMKQDYVGALTFLLFAIFFLLGAFTSNFLAELISKKYPNLSHVIPISLEMLILCMIAIFGAQTNVIIIDGKWLAFAMLFAMGIQNALVTKISQSTVRTTHLTGLFTDLGIELSQLFFYKKIEENRKLKTNIYLKLSIISFFFIGCVSGGFLFGTLKIKTLFVAVLFLLIALLYDYIRMQFHVIKRKTMQHKSS</sequence>